<name>A0A655Y4T2_VIBCL</name>
<evidence type="ECO:0000313" key="2">
    <source>
        <dbReference type="Proteomes" id="UP000041770"/>
    </source>
</evidence>
<gene>
    <name evidence="1" type="ORF">ERS013200_01116</name>
</gene>
<organism evidence="1 2">
    <name type="scientific">Vibrio cholerae</name>
    <dbReference type="NCBI Taxonomy" id="666"/>
    <lineage>
        <taxon>Bacteria</taxon>
        <taxon>Pseudomonadati</taxon>
        <taxon>Pseudomonadota</taxon>
        <taxon>Gammaproteobacteria</taxon>
        <taxon>Vibrionales</taxon>
        <taxon>Vibrionaceae</taxon>
        <taxon>Vibrio</taxon>
    </lineage>
</organism>
<reference evidence="1 2" key="1">
    <citation type="submission" date="2015-07" db="EMBL/GenBank/DDBJ databases">
        <authorList>
            <consortium name="Pathogen Informatics"/>
        </authorList>
    </citation>
    <scope>NUCLEOTIDE SEQUENCE [LARGE SCALE GENOMIC DNA]</scope>
    <source>
        <strain evidence="1 2">A316</strain>
    </source>
</reference>
<dbReference type="Proteomes" id="UP000041770">
    <property type="component" value="Unassembled WGS sequence"/>
</dbReference>
<dbReference type="AlphaFoldDB" id="A0A655Y4T2"/>
<protein>
    <submittedName>
        <fullName evidence="1">Uncharacterized protein</fullName>
    </submittedName>
</protein>
<dbReference type="EMBL" id="CWQY01000005">
    <property type="protein sequence ID" value="CSC31202.1"/>
    <property type="molecule type" value="Genomic_DNA"/>
</dbReference>
<accession>A0A655Y4T2</accession>
<evidence type="ECO:0000313" key="1">
    <source>
        <dbReference type="EMBL" id="CSC31202.1"/>
    </source>
</evidence>
<proteinExistence type="predicted"/>
<sequence>MSVMDFQMPRFDFGVIEHVVQDRQQRPSAAVNHLYIVLLSGSQRGILQ</sequence>